<name>A0AAV3Y2Y6_9GAST</name>
<feature type="compositionally biased region" description="Low complexity" evidence="1">
    <location>
        <begin position="42"/>
        <end position="68"/>
    </location>
</feature>
<gene>
    <name evidence="2" type="ORF">PoB_000289400</name>
</gene>
<accession>A0AAV3Y2Y6</accession>
<feature type="region of interest" description="Disordered" evidence="1">
    <location>
        <begin position="330"/>
        <end position="562"/>
    </location>
</feature>
<keyword evidence="3" id="KW-1185">Reference proteome</keyword>
<feature type="compositionally biased region" description="Basic and acidic residues" evidence="1">
    <location>
        <begin position="188"/>
        <end position="203"/>
    </location>
</feature>
<evidence type="ECO:0000256" key="1">
    <source>
        <dbReference type="SAM" id="MobiDB-lite"/>
    </source>
</evidence>
<dbReference type="AlphaFoldDB" id="A0AAV3Y2Y6"/>
<protein>
    <submittedName>
        <fullName evidence="2">Uncharacterized protein</fullName>
    </submittedName>
</protein>
<feature type="compositionally biased region" description="Basic and acidic residues" evidence="1">
    <location>
        <begin position="503"/>
        <end position="518"/>
    </location>
</feature>
<feature type="region of interest" description="Disordered" evidence="1">
    <location>
        <begin position="250"/>
        <end position="318"/>
    </location>
</feature>
<feature type="compositionally biased region" description="Low complexity" evidence="1">
    <location>
        <begin position="265"/>
        <end position="281"/>
    </location>
</feature>
<organism evidence="2 3">
    <name type="scientific">Plakobranchus ocellatus</name>
    <dbReference type="NCBI Taxonomy" id="259542"/>
    <lineage>
        <taxon>Eukaryota</taxon>
        <taxon>Metazoa</taxon>
        <taxon>Spiralia</taxon>
        <taxon>Lophotrochozoa</taxon>
        <taxon>Mollusca</taxon>
        <taxon>Gastropoda</taxon>
        <taxon>Heterobranchia</taxon>
        <taxon>Euthyneura</taxon>
        <taxon>Panpulmonata</taxon>
        <taxon>Sacoglossa</taxon>
        <taxon>Placobranchoidea</taxon>
        <taxon>Plakobranchidae</taxon>
        <taxon>Plakobranchus</taxon>
    </lineage>
</organism>
<evidence type="ECO:0000313" key="3">
    <source>
        <dbReference type="Proteomes" id="UP000735302"/>
    </source>
</evidence>
<feature type="compositionally biased region" description="Low complexity" evidence="1">
    <location>
        <begin position="519"/>
        <end position="530"/>
    </location>
</feature>
<feature type="compositionally biased region" description="Low complexity" evidence="1">
    <location>
        <begin position="360"/>
        <end position="376"/>
    </location>
</feature>
<dbReference type="Proteomes" id="UP000735302">
    <property type="component" value="Unassembled WGS sequence"/>
</dbReference>
<feature type="compositionally biased region" description="Low complexity" evidence="1">
    <location>
        <begin position="441"/>
        <end position="453"/>
    </location>
</feature>
<feature type="compositionally biased region" description="Gly residues" evidence="1">
    <location>
        <begin position="144"/>
        <end position="158"/>
    </location>
</feature>
<feature type="compositionally biased region" description="Basic and acidic residues" evidence="1">
    <location>
        <begin position="421"/>
        <end position="437"/>
    </location>
</feature>
<proteinExistence type="predicted"/>
<feature type="compositionally biased region" description="Basic and acidic residues" evidence="1">
    <location>
        <begin position="120"/>
        <end position="131"/>
    </location>
</feature>
<sequence length="562" mass="59456">MRHRADPDRATSNHTGIDTIWRSLGRLRAELRKMDHRLDGVAETATATTTTPTTGAGSNISNTTTTTTPRQQQQRHRVNLSGLGGGTMPGVSSAGDQGSDAAKRTTGVSANHTGARRKVNRLDEKLDDSRHQSSRRAAQHKSSAGGGGNGGCSTGYGGSRSREPVRANHLHNQQQQQHNNAQVTAPGIREDSPKRVDFSKTHQLREVNWDGTYQDSLAYPADVTNSTVTNSRDIRDTNINFLNFSRVPGAAHPSSLSSHPPPPSVSSSSSSSTAAAPRGSSSRGGETAALNSNNNARYTGSSSPPYPPPPSVSNSSVNCHGLVLPSAVLSASSTSVMSEHHSREQQQQQHHQQHAINSHQPAPSSSSSSSATDQQQQPPPDVRWATQASATRSSSSSSSPPAKSDFPGNPGVSASPSPASKGKDKHGPKLAHVDLKIVHGSRSSSAPTASSRSSGHDQRQPQPHPSQDSNHIRRHVEEKWALSKNNNRFSSTDTYSSSSNRRTGADRDEGAAAPREDLVAPPGAVGGAPVSLPTGDTGEMYSPRRPRPIKKAITADLKEDGE</sequence>
<dbReference type="EMBL" id="BLXT01000383">
    <property type="protein sequence ID" value="GFN76388.1"/>
    <property type="molecule type" value="Genomic_DNA"/>
</dbReference>
<reference evidence="2 3" key="1">
    <citation type="journal article" date="2021" name="Elife">
        <title>Chloroplast acquisition without the gene transfer in kleptoplastic sea slugs, Plakobranchus ocellatus.</title>
        <authorList>
            <person name="Maeda T."/>
            <person name="Takahashi S."/>
            <person name="Yoshida T."/>
            <person name="Shimamura S."/>
            <person name="Takaki Y."/>
            <person name="Nagai Y."/>
            <person name="Toyoda A."/>
            <person name="Suzuki Y."/>
            <person name="Arimoto A."/>
            <person name="Ishii H."/>
            <person name="Satoh N."/>
            <person name="Nishiyama T."/>
            <person name="Hasebe M."/>
            <person name="Maruyama T."/>
            <person name="Minagawa J."/>
            <person name="Obokata J."/>
            <person name="Shigenobu S."/>
        </authorList>
    </citation>
    <scope>NUCLEOTIDE SEQUENCE [LARGE SCALE GENOMIC DNA]</scope>
</reference>
<feature type="region of interest" description="Disordered" evidence="1">
    <location>
        <begin position="42"/>
        <end position="203"/>
    </location>
</feature>
<feature type="compositionally biased region" description="Polar residues" evidence="1">
    <location>
        <begin position="289"/>
        <end position="300"/>
    </location>
</feature>
<comment type="caution">
    <text evidence="2">The sequence shown here is derived from an EMBL/GenBank/DDBJ whole genome shotgun (WGS) entry which is preliminary data.</text>
</comment>
<feature type="compositionally biased region" description="Low complexity" evidence="1">
    <location>
        <begin position="170"/>
        <end position="182"/>
    </location>
</feature>
<evidence type="ECO:0000313" key="2">
    <source>
        <dbReference type="EMBL" id="GFN76388.1"/>
    </source>
</evidence>
<feature type="compositionally biased region" description="Low complexity" evidence="1">
    <location>
        <begin position="488"/>
        <end position="502"/>
    </location>
</feature>